<evidence type="ECO:0000256" key="3">
    <source>
        <dbReference type="ARBA" id="ARBA00022448"/>
    </source>
</evidence>
<dbReference type="InterPro" id="IPR011989">
    <property type="entry name" value="ARM-like"/>
</dbReference>
<comment type="subcellular location">
    <subcellularLocation>
        <location evidence="1">Nucleus</location>
    </subcellularLocation>
</comment>
<dbReference type="EMBL" id="JAPFFF010000003">
    <property type="protein sequence ID" value="KAK8895135.1"/>
    <property type="molecule type" value="Genomic_DNA"/>
</dbReference>
<dbReference type="PANTHER" id="PTHR11223">
    <property type="entry name" value="EXPORTIN 1/5"/>
    <property type="match status" value="1"/>
</dbReference>
<evidence type="ECO:0000313" key="8">
    <source>
        <dbReference type="EMBL" id="KAK8895135.1"/>
    </source>
</evidence>
<keyword evidence="5" id="KW-0539">Nucleus</keyword>
<evidence type="ECO:0000256" key="2">
    <source>
        <dbReference type="ARBA" id="ARBA00009466"/>
    </source>
</evidence>
<feature type="region of interest" description="Disordered" evidence="6">
    <location>
        <begin position="725"/>
        <end position="748"/>
    </location>
</feature>
<protein>
    <recommendedName>
        <fullName evidence="7">Exportin-1 C-terminal domain-containing protein</fullName>
    </recommendedName>
</protein>
<organism evidence="8 9">
    <name type="scientific">Tritrichomonas musculus</name>
    <dbReference type="NCBI Taxonomy" id="1915356"/>
    <lineage>
        <taxon>Eukaryota</taxon>
        <taxon>Metamonada</taxon>
        <taxon>Parabasalia</taxon>
        <taxon>Tritrichomonadida</taxon>
        <taxon>Tritrichomonadidae</taxon>
        <taxon>Tritrichomonas</taxon>
    </lineage>
</organism>
<keyword evidence="3" id="KW-0813">Transport</keyword>
<dbReference type="Pfam" id="PF08389">
    <property type="entry name" value="Xpo1"/>
    <property type="match status" value="1"/>
</dbReference>
<evidence type="ECO:0000256" key="1">
    <source>
        <dbReference type="ARBA" id="ARBA00004123"/>
    </source>
</evidence>
<dbReference type="SMART" id="SM01102">
    <property type="entry name" value="CRM1_C"/>
    <property type="match status" value="1"/>
</dbReference>
<sequence>MDAAQFENIAINFYQNNNNLGDEARSTIMSICHDPSSLCLFHTFLFNTHSNEAKFLSLQILSANILNGWAALSDTDRNKIKSDLLSLLIGWCSYIRLKEDNSNQNENDLFSVQVQLVRQLDNAIIQILLVDWPHGWPNFLRDFIEVAKTHVSNVNENGESTIYVFINAIYFMGHLSDQIRNNQYLVSARKMELASALSDNFQLIFSFLKMTLSSDNPKVQIEGLNAISFYFQWIDLKIISGDDIIQTMLGPLMDNPITRLPSLKCILCIVSRDLVVASPPIVQLFNDFISRISNDISILEDPVLIETFVRVLSRFITLDRCALMPNDTVIQWMIEYTKMVDDDLLIEVTSMWHNLTKCYILDLDALPFSGQFLVPLQYVLCSRMCKPVEFGGDKNFYDEYSETLFLLLKMHRAEIFNLIVQKIDAPQFNPDEMMPWIFSIGAVSGICELDEETQFLTTVFNLLLRYANSNGNTDNNGGNGSNSNEASMAMVAASFLYISGQYIRFLKSNQQIFNLAIRRIDESILNGPPQMQVVAIYAFKKIAIGCGQSLLTTEFVQKLFQQFNEILQRIPAEYHLTFFEGVTHVVKHNPDKAQREAMTVTLFQRADTIQILTELIPIVDNDSFLPPIESLIHSMFSQFTSPSIDEQSKKSFYDLFCRFIETFPNTSLLNEFVQLFMNDFNALLTVLNNSNGDNNNIPYANAKSLSGFATIIRAQNVLTNRIIQSQNNNQSNSNSNNNEGEGETSSEKFENPNTNLISMLFNNVVVPTFNLIKENFTDYPSLRQQFFILINSFYDDCSLLGTDSISTLLDFIFFGLKHPHPYISELSMNCITNILSQINKCEDVTFVSGFYSTFYVPILMNLLGLLFDGFHSSLFSQITHTIGHLLTIAALGKFTQYTQQNITEVLFKKLHELFPSVNEEEIGLVSNDIVNAVDNIGKLRMVLSDFMIASRQIQITASPSIDEELVEHNDQLEFLNDQNIGNQIATDACAFPDENN</sequence>
<dbReference type="SUPFAM" id="SSF48371">
    <property type="entry name" value="ARM repeat"/>
    <property type="match status" value="1"/>
</dbReference>
<comment type="caution">
    <text evidence="8">The sequence shown here is derived from an EMBL/GenBank/DDBJ whole genome shotgun (WGS) entry which is preliminary data.</text>
</comment>
<name>A0ABR2KVI9_9EUKA</name>
<proteinExistence type="inferred from homology"/>
<feature type="compositionally biased region" description="Low complexity" evidence="6">
    <location>
        <begin position="725"/>
        <end position="738"/>
    </location>
</feature>
<dbReference type="Proteomes" id="UP001470230">
    <property type="component" value="Unassembled WGS sequence"/>
</dbReference>
<evidence type="ECO:0000256" key="4">
    <source>
        <dbReference type="ARBA" id="ARBA00022927"/>
    </source>
</evidence>
<feature type="domain" description="Exportin-1 C-terminal" evidence="7">
    <location>
        <begin position="674"/>
        <end position="955"/>
    </location>
</feature>
<dbReference type="PANTHER" id="PTHR11223:SF2">
    <property type="entry name" value="EXPORTIN-1"/>
    <property type="match status" value="1"/>
</dbReference>
<accession>A0ABR2KVI9</accession>
<dbReference type="InterPro" id="IPR045065">
    <property type="entry name" value="XPO1/5"/>
</dbReference>
<evidence type="ECO:0000256" key="6">
    <source>
        <dbReference type="SAM" id="MobiDB-lite"/>
    </source>
</evidence>
<dbReference type="InterPro" id="IPR016024">
    <property type="entry name" value="ARM-type_fold"/>
</dbReference>
<evidence type="ECO:0000313" key="9">
    <source>
        <dbReference type="Proteomes" id="UP001470230"/>
    </source>
</evidence>
<reference evidence="8 9" key="1">
    <citation type="submission" date="2024-04" db="EMBL/GenBank/DDBJ databases">
        <title>Tritrichomonas musculus Genome.</title>
        <authorList>
            <person name="Alves-Ferreira E."/>
            <person name="Grigg M."/>
            <person name="Lorenzi H."/>
            <person name="Galac M."/>
        </authorList>
    </citation>
    <scope>NUCLEOTIDE SEQUENCE [LARGE SCALE GENOMIC DNA]</scope>
    <source>
        <strain evidence="8 9">EAF2021</strain>
    </source>
</reference>
<dbReference type="Pfam" id="PF08767">
    <property type="entry name" value="CRM1_C"/>
    <property type="match status" value="1"/>
</dbReference>
<dbReference type="Gene3D" id="1.25.10.10">
    <property type="entry name" value="Leucine-rich Repeat Variant"/>
    <property type="match status" value="2"/>
</dbReference>
<evidence type="ECO:0000256" key="5">
    <source>
        <dbReference type="ARBA" id="ARBA00023242"/>
    </source>
</evidence>
<dbReference type="InterPro" id="IPR013598">
    <property type="entry name" value="Exportin-1/Importin-b-like"/>
</dbReference>
<comment type="similarity">
    <text evidence="2">Belongs to the exportin family.</text>
</comment>
<keyword evidence="9" id="KW-1185">Reference proteome</keyword>
<dbReference type="InterPro" id="IPR014877">
    <property type="entry name" value="XPO1_C_dom"/>
</dbReference>
<gene>
    <name evidence="8" type="ORF">M9Y10_023577</name>
</gene>
<evidence type="ECO:0000259" key="7">
    <source>
        <dbReference type="SMART" id="SM01102"/>
    </source>
</evidence>
<keyword evidence="4" id="KW-0653">Protein transport</keyword>